<dbReference type="Gene3D" id="3.40.50.300">
    <property type="entry name" value="P-loop containing nucleotide triphosphate hydrolases"/>
    <property type="match status" value="1"/>
</dbReference>
<feature type="coiled-coil region" evidence="1">
    <location>
        <begin position="205"/>
        <end position="232"/>
    </location>
</feature>
<dbReference type="STRING" id="37658.SAMN05661086_01659"/>
<dbReference type="GO" id="GO:0016887">
    <property type="term" value="F:ATP hydrolysis activity"/>
    <property type="evidence" value="ECO:0007669"/>
    <property type="project" value="InterPro"/>
</dbReference>
<dbReference type="InterPro" id="IPR038729">
    <property type="entry name" value="Rad50/SbcC_AAA"/>
</dbReference>
<reference evidence="3 4" key="1">
    <citation type="submission" date="2016-10" db="EMBL/GenBank/DDBJ databases">
        <authorList>
            <person name="de Groot N.N."/>
        </authorList>
    </citation>
    <scope>NUCLEOTIDE SEQUENCE [LARGE SCALE GENOMIC DNA]</scope>
    <source>
        <strain evidence="3 4">743A</strain>
    </source>
</reference>
<dbReference type="Proteomes" id="UP000199659">
    <property type="component" value="Unassembled WGS sequence"/>
</dbReference>
<gene>
    <name evidence="3" type="ORF">SAMN05661086_01659</name>
</gene>
<evidence type="ECO:0000256" key="1">
    <source>
        <dbReference type="SAM" id="Coils"/>
    </source>
</evidence>
<evidence type="ECO:0000313" key="4">
    <source>
        <dbReference type="Proteomes" id="UP000199659"/>
    </source>
</evidence>
<proteinExistence type="predicted"/>
<name>A0A1I6JG68_9FIRM</name>
<dbReference type="InterPro" id="IPR027417">
    <property type="entry name" value="P-loop_NTPase"/>
</dbReference>
<dbReference type="InterPro" id="IPR022205">
    <property type="entry name" value="DUF3732"/>
</dbReference>
<keyword evidence="1" id="KW-0175">Coiled coil</keyword>
<dbReference type="EMBL" id="FOYZ01000005">
    <property type="protein sequence ID" value="SFR77977.1"/>
    <property type="molecule type" value="Genomic_DNA"/>
</dbReference>
<organism evidence="3 4">
    <name type="scientific">Anaeromicropila populeti</name>
    <dbReference type="NCBI Taxonomy" id="37658"/>
    <lineage>
        <taxon>Bacteria</taxon>
        <taxon>Bacillati</taxon>
        <taxon>Bacillota</taxon>
        <taxon>Clostridia</taxon>
        <taxon>Lachnospirales</taxon>
        <taxon>Lachnospiraceae</taxon>
        <taxon>Anaeromicropila</taxon>
    </lineage>
</organism>
<sequence length="625" mass="72511">MNMTFYIEKIILWLKNGDPRVLKFKNDKVNVITGNSKTGKTAVLEIIDYCLCGSESNISYEHIGENVLWYGLNFHINKKLYTIARGEFKNETNLSTDYYFSPVGEIPDLPWSTIGESQLKEIIEQEFSINTKVTFGYGGKTIKQNSKISYRYFMLFNTLSGDVIDHSKNYFDKMDLSRYREALPRIFDLALGITTIENLMIQDKIAIVERDIQKFEKDKNLLEKEIENRTTSLSIIIKKAKEAKIISPNLIEFDECVRDLKNILATGNLSLVEVKENKEIEELKQKKQKVEIQLTKLRRFKNRYATYKKSLGAEEVALKPIKYINSTFSDNISNDEYRQFLNVLEFELGNIKKAIKDKMPFEYGVDDKIEGLEKELSCIRAKLELMPDIDDTVKNDKERLISIGEIKTEFLKIINQEHSPDTVDESIRAKEKELLELKDVYNSPEESKATMIDALNDYVQTYIKVAESALDEYGAYLATFDYNKKVLKLRKSKATTTANITSSSDHLFMHLCLFLGMHQLIINNQVPYILPFLIVDQPSRPYFNNSTFDYNKSKENLSKKDDWNKVKEIFKLMDTYFDNILSENQHFQIILLEHVSTDAWKECNNIHLVEIFDGTNNALIPPKNN</sequence>
<accession>A0A1I6JG68</accession>
<dbReference type="AlphaFoldDB" id="A0A1I6JG68"/>
<dbReference type="GO" id="GO:0006302">
    <property type="term" value="P:double-strand break repair"/>
    <property type="evidence" value="ECO:0007669"/>
    <property type="project" value="InterPro"/>
</dbReference>
<dbReference type="RefSeq" id="WP_092560216.1">
    <property type="nucleotide sequence ID" value="NZ_FOYZ01000005.1"/>
</dbReference>
<keyword evidence="4" id="KW-1185">Reference proteome</keyword>
<protein>
    <recommendedName>
        <fullName evidence="2">Rad50/SbcC-type AAA domain-containing protein</fullName>
    </recommendedName>
</protein>
<feature type="domain" description="Rad50/SbcC-type AAA" evidence="2">
    <location>
        <begin position="22"/>
        <end position="293"/>
    </location>
</feature>
<dbReference type="OrthoDB" id="103556at2"/>
<feature type="coiled-coil region" evidence="1">
    <location>
        <begin position="273"/>
        <end position="303"/>
    </location>
</feature>
<dbReference type="Pfam" id="PF13476">
    <property type="entry name" value="AAA_23"/>
    <property type="match status" value="1"/>
</dbReference>
<dbReference type="Pfam" id="PF12532">
    <property type="entry name" value="DUF3732"/>
    <property type="match status" value="1"/>
</dbReference>
<evidence type="ECO:0000313" key="3">
    <source>
        <dbReference type="EMBL" id="SFR77977.1"/>
    </source>
</evidence>
<evidence type="ECO:0000259" key="2">
    <source>
        <dbReference type="Pfam" id="PF13476"/>
    </source>
</evidence>